<proteinExistence type="predicted"/>
<sequence>MNAEVKLIISKLGLLKLAEELGNVSQSCRVMGYSRDTFYRFREFYYISGELVLQEISRKKTVIKNHIEEHIEEAVVKIATDNPALDQVRVANELNKEGLFISPAGVRCVWLRHDLETFKKRLKALETLIAQDGIILTENQVAALEHTKQE</sequence>
<dbReference type="Pfam" id="PF13551">
    <property type="entry name" value="HTH_29"/>
    <property type="match status" value="1"/>
</dbReference>
<comment type="caution">
    <text evidence="1">The sequence shown here is derived from an EMBL/GenBank/DDBJ whole genome shotgun (WGS) entry which is preliminary data.</text>
</comment>
<gene>
    <name evidence="1" type="ORF">S06H3_36416</name>
</gene>
<dbReference type="InterPro" id="IPR009057">
    <property type="entry name" value="Homeodomain-like_sf"/>
</dbReference>
<protein>
    <recommendedName>
        <fullName evidence="2">Winged helix-turn helix domain-containing protein</fullName>
    </recommendedName>
</protein>
<name>X1MUG2_9ZZZZ</name>
<dbReference type="AlphaFoldDB" id="X1MUG2"/>
<dbReference type="EMBL" id="BARV01022055">
    <property type="protein sequence ID" value="GAI18350.1"/>
    <property type="molecule type" value="Genomic_DNA"/>
</dbReference>
<dbReference type="SUPFAM" id="SSF46689">
    <property type="entry name" value="Homeodomain-like"/>
    <property type="match status" value="1"/>
</dbReference>
<accession>X1MUG2</accession>
<reference evidence="1" key="1">
    <citation type="journal article" date="2014" name="Front. Microbiol.">
        <title>High frequency of phylogenetically diverse reductive dehalogenase-homologous genes in deep subseafloor sedimentary metagenomes.</title>
        <authorList>
            <person name="Kawai M."/>
            <person name="Futagami T."/>
            <person name="Toyoda A."/>
            <person name="Takaki Y."/>
            <person name="Nishi S."/>
            <person name="Hori S."/>
            <person name="Arai W."/>
            <person name="Tsubouchi T."/>
            <person name="Morono Y."/>
            <person name="Uchiyama I."/>
            <person name="Ito T."/>
            <person name="Fujiyama A."/>
            <person name="Inagaki F."/>
            <person name="Takami H."/>
        </authorList>
    </citation>
    <scope>NUCLEOTIDE SEQUENCE</scope>
    <source>
        <strain evidence="1">Expedition CK06-06</strain>
    </source>
</reference>
<organism evidence="1">
    <name type="scientific">marine sediment metagenome</name>
    <dbReference type="NCBI Taxonomy" id="412755"/>
    <lineage>
        <taxon>unclassified sequences</taxon>
        <taxon>metagenomes</taxon>
        <taxon>ecological metagenomes</taxon>
    </lineage>
</organism>
<evidence type="ECO:0000313" key="1">
    <source>
        <dbReference type="EMBL" id="GAI18350.1"/>
    </source>
</evidence>
<evidence type="ECO:0008006" key="2">
    <source>
        <dbReference type="Google" id="ProtNLM"/>
    </source>
</evidence>